<dbReference type="HOGENOM" id="CLU_106726_4_0_11"/>
<dbReference type="EMBL" id="ACSB01000012">
    <property type="protein sequence ID" value="EHB87497.1"/>
    <property type="molecule type" value="Genomic_DNA"/>
</dbReference>
<gene>
    <name evidence="2" type="ORF">HMPREF0737_01606</name>
</gene>
<evidence type="ECO:0000313" key="2">
    <source>
        <dbReference type="EMBL" id="EHB87497.1"/>
    </source>
</evidence>
<protein>
    <recommendedName>
        <fullName evidence="1">Helix-turn-helix domain-containing protein</fullName>
    </recommendedName>
</protein>
<dbReference type="RefSeq" id="WP_005507190.1">
    <property type="nucleotide sequence ID" value="NZ_JH370353.1"/>
</dbReference>
<proteinExistence type="predicted"/>
<dbReference type="GO" id="GO:0003677">
    <property type="term" value="F:DNA binding"/>
    <property type="evidence" value="ECO:0007669"/>
    <property type="project" value="InterPro"/>
</dbReference>
<feature type="domain" description="Helix-turn-helix" evidence="1">
    <location>
        <begin position="72"/>
        <end position="111"/>
    </location>
</feature>
<dbReference type="PATRIC" id="fig|563033.4.peg.1606"/>
<dbReference type="AlphaFoldDB" id="G5ETJ6"/>
<sequence length="154" mass="17115">MPNTQLLQEETLNQAQTEAKKLLGDSNETAVTLTVSGNESQEIGDALSQVIQQVLHALAQGQRIEIQTSPQYLTTTMAARRIGISRPTLMKAIRSGELPAFKVGSHFRIRTGDAEVFRKTLLEKTIAQKEQALKDLWKFEEENNLNDIIGGPAW</sequence>
<accession>G5ETJ6</accession>
<dbReference type="NCBIfam" id="TIGR01764">
    <property type="entry name" value="excise"/>
    <property type="match status" value="1"/>
</dbReference>
<evidence type="ECO:0000313" key="3">
    <source>
        <dbReference type="Proteomes" id="UP000004897"/>
    </source>
</evidence>
<dbReference type="Pfam" id="PF12728">
    <property type="entry name" value="HTH_17"/>
    <property type="match status" value="1"/>
</dbReference>
<dbReference type="InterPro" id="IPR041657">
    <property type="entry name" value="HTH_17"/>
</dbReference>
<comment type="caution">
    <text evidence="2">The sequence shown here is derived from an EMBL/GenBank/DDBJ whole genome shotgun (WGS) entry which is preliminary data.</text>
</comment>
<name>G5ETJ6_9MICC</name>
<reference evidence="2 3" key="1">
    <citation type="submission" date="2011-08" db="EMBL/GenBank/DDBJ databases">
        <title>The Genome Sequence of Rothia mucilaginosa M508.</title>
        <authorList>
            <consortium name="The Broad Institute Genome Sequencing Platform"/>
            <consortium name="The Broad Institute Genome Sequencing Center for Infectious Disease"/>
            <person name="Earl A."/>
            <person name="Ward D."/>
            <person name="Feldgarden M."/>
            <person name="Gevers D."/>
            <person name="Sibley C.D."/>
            <person name="Field T.R."/>
            <person name="Grinwis M."/>
            <person name="Eshaghurshan C.S."/>
            <person name="Surette M.G."/>
            <person name="Young S.K."/>
            <person name="Zeng Q."/>
            <person name="Gargeya S."/>
            <person name="Fitzgerald M."/>
            <person name="Haas B."/>
            <person name="Abouelleil A."/>
            <person name="Alvarado L."/>
            <person name="Arachchi H.M."/>
            <person name="Berlin A."/>
            <person name="Brown A."/>
            <person name="Chapman S.B."/>
            <person name="Chen Z."/>
            <person name="Dunbar C."/>
            <person name="Freedman E."/>
            <person name="Gearin G."/>
            <person name="Gellesch M."/>
            <person name="Goldberg J."/>
            <person name="Griggs A."/>
            <person name="Gujja S."/>
            <person name="Heiman D."/>
            <person name="Howarth C."/>
            <person name="Larson L."/>
            <person name="Lui A."/>
            <person name="MacDonald P.J.P."/>
            <person name="Montmayeur A."/>
            <person name="Murphy C."/>
            <person name="Neiman D."/>
            <person name="Pearson M."/>
            <person name="Priest M."/>
            <person name="Roberts A."/>
            <person name="Saif S."/>
            <person name="Shea T."/>
            <person name="Shenoy N."/>
            <person name="Sisk P."/>
            <person name="Stolte C."/>
            <person name="Sykes S."/>
            <person name="Wortman J."/>
            <person name="Nusbaum C."/>
            <person name="Birren B."/>
        </authorList>
    </citation>
    <scope>NUCLEOTIDE SEQUENCE [LARGE SCALE GENOMIC DNA]</scope>
    <source>
        <strain evidence="2 3">M508</strain>
    </source>
</reference>
<organism evidence="2 3">
    <name type="scientific">Rothia mucilaginosa M508</name>
    <dbReference type="NCBI Taxonomy" id="563033"/>
    <lineage>
        <taxon>Bacteria</taxon>
        <taxon>Bacillati</taxon>
        <taxon>Actinomycetota</taxon>
        <taxon>Actinomycetes</taxon>
        <taxon>Micrococcales</taxon>
        <taxon>Micrococcaceae</taxon>
        <taxon>Rothia</taxon>
    </lineage>
</organism>
<dbReference type="InterPro" id="IPR010093">
    <property type="entry name" value="SinI_DNA-bd"/>
</dbReference>
<evidence type="ECO:0000259" key="1">
    <source>
        <dbReference type="Pfam" id="PF12728"/>
    </source>
</evidence>
<dbReference type="Proteomes" id="UP000004897">
    <property type="component" value="Unassembled WGS sequence"/>
</dbReference>